<dbReference type="Gene3D" id="3.40.50.2000">
    <property type="entry name" value="Glycogen Phosphorylase B"/>
    <property type="match status" value="2"/>
</dbReference>
<evidence type="ECO:0000313" key="2">
    <source>
        <dbReference type="EMBL" id="ASM76477.1"/>
    </source>
</evidence>
<dbReference type="SUPFAM" id="SSF53756">
    <property type="entry name" value="UDP-Glycosyltransferase/glycogen phosphorylase"/>
    <property type="match status" value="1"/>
</dbReference>
<dbReference type="KEGG" id="vff:VITFI_CDS0698"/>
<accession>A0A221KCC4</accession>
<dbReference type="AlphaFoldDB" id="A0A221KCC4"/>
<evidence type="ECO:0000259" key="1">
    <source>
        <dbReference type="Pfam" id="PF13439"/>
    </source>
</evidence>
<dbReference type="GO" id="GO:0016757">
    <property type="term" value="F:glycosyltransferase activity"/>
    <property type="evidence" value="ECO:0007669"/>
    <property type="project" value="UniProtKB-ARBA"/>
</dbReference>
<dbReference type="Pfam" id="PF13439">
    <property type="entry name" value="Glyco_transf_4"/>
    <property type="match status" value="1"/>
</dbReference>
<dbReference type="EMBL" id="CP022423">
    <property type="protein sequence ID" value="ASM76477.1"/>
    <property type="molecule type" value="Genomic_DNA"/>
</dbReference>
<sequence>MIIAHGHPDFSRGGAEQAAYDEFRTLQQVPGVEPFLLARAPLHMGHGGTPFSVHREPGEYLFHSDMGDYFRLSQPIKHMVWSGFRRFLEHLKPDVVHFHHYMQLGVELLSEARRTLPQAQILLTLHEFWALCHREGLMVRTNQQLCEESSPRRCHQCFPEYSPEDFLLRQRFIQAHLAGVDHFIAPSEFLRQRYIQWGLPADRLHMIENGQAFALHAADDRPGSRPAHNFAFFGQINRWKGLDVLLEAMRIVLERRPEDAPLPMLNVHGANLEHQAPEVRQAIEAKLEALQPHVQFHGPYRKEDLQTLMDGIGWVIVPSIWWENSPLVIQEAFSLGRPVIAANIGGMAEKVRHNVDGLHFRARDPAALASTLEQALDDPALWPRLRAGIRPPPDIRTQVAQVLRLTGVPAASP</sequence>
<name>A0A221KCC4_VITFI</name>
<dbReference type="Proteomes" id="UP000199729">
    <property type="component" value="Chromosome"/>
</dbReference>
<dbReference type="Pfam" id="PF13692">
    <property type="entry name" value="Glyco_trans_1_4"/>
    <property type="match status" value="1"/>
</dbReference>
<keyword evidence="3" id="KW-1185">Reference proteome</keyword>
<proteinExistence type="predicted"/>
<dbReference type="PANTHER" id="PTHR12526">
    <property type="entry name" value="GLYCOSYLTRANSFERASE"/>
    <property type="match status" value="1"/>
</dbReference>
<protein>
    <recommendedName>
        <fullName evidence="1">Glycosyltransferase subfamily 4-like N-terminal domain-containing protein</fullName>
    </recommendedName>
</protein>
<gene>
    <name evidence="2" type="ORF">VITFI_CDS0698</name>
</gene>
<evidence type="ECO:0000313" key="3">
    <source>
        <dbReference type="Proteomes" id="UP000199729"/>
    </source>
</evidence>
<feature type="domain" description="Glycosyltransferase subfamily 4-like N-terminal" evidence="1">
    <location>
        <begin position="13"/>
        <end position="210"/>
    </location>
</feature>
<dbReference type="CDD" id="cd03823">
    <property type="entry name" value="GT4_ExpE7-like"/>
    <property type="match status" value="1"/>
</dbReference>
<organism evidence="2 3">
    <name type="scientific">Vitreoscilla filiformis</name>
    <dbReference type="NCBI Taxonomy" id="63"/>
    <lineage>
        <taxon>Bacteria</taxon>
        <taxon>Pseudomonadati</taxon>
        <taxon>Pseudomonadota</taxon>
        <taxon>Betaproteobacteria</taxon>
        <taxon>Neisseriales</taxon>
        <taxon>Neisseriaceae</taxon>
        <taxon>Vitreoscilla</taxon>
    </lineage>
</organism>
<dbReference type="InterPro" id="IPR028098">
    <property type="entry name" value="Glyco_trans_4-like_N"/>
</dbReference>
<reference evidence="2 3" key="1">
    <citation type="submission" date="2017-07" db="EMBL/GenBank/DDBJ databases">
        <title>Complete Genome Sequence of the cosmetic ferment Vitreoscilla filiformis (ATCC15551).</title>
        <authorList>
            <person name="Contreras S."/>
            <person name="Sagory-Zalkind P."/>
            <person name="Blanquart H."/>
            <person name="Iltis A."/>
            <person name="Morand S.C."/>
        </authorList>
    </citation>
    <scope>NUCLEOTIDE SEQUENCE [LARGE SCALE GENOMIC DNA]</scope>
    <source>
        <strain evidence="2 3">ATCC 15551</strain>
    </source>
</reference>